<reference evidence="9" key="1">
    <citation type="submission" date="2021-01" db="EMBL/GenBank/DDBJ databases">
        <title>Description of Breznakiella homolactica.</title>
        <authorList>
            <person name="Song Y."/>
            <person name="Brune A."/>
        </authorList>
    </citation>
    <scope>NUCLEOTIDE SEQUENCE</scope>
    <source>
        <strain evidence="9">RmG30</strain>
    </source>
</reference>
<dbReference type="Proteomes" id="UP000595917">
    <property type="component" value="Chromosome"/>
</dbReference>
<dbReference type="PRINTS" id="PR00368">
    <property type="entry name" value="FADPNR"/>
</dbReference>
<keyword evidence="6" id="KW-0676">Redox-active center</keyword>
<evidence type="ECO:0000313" key="9">
    <source>
        <dbReference type="EMBL" id="QQO10137.1"/>
    </source>
</evidence>
<keyword evidence="3" id="KW-0285">Flavoprotein</keyword>
<evidence type="ECO:0000256" key="1">
    <source>
        <dbReference type="ARBA" id="ARBA00001974"/>
    </source>
</evidence>
<dbReference type="InterPro" id="IPR004099">
    <property type="entry name" value="Pyr_nucl-diS_OxRdtase_dimer"/>
</dbReference>
<comment type="cofactor">
    <cofactor evidence="1">
        <name>FAD</name>
        <dbReference type="ChEBI" id="CHEBI:57692"/>
    </cofactor>
</comment>
<dbReference type="PANTHER" id="PTHR43429">
    <property type="entry name" value="PYRIDINE NUCLEOTIDE-DISULFIDE OXIDOREDUCTASE DOMAIN-CONTAINING"/>
    <property type="match status" value="1"/>
</dbReference>
<proteinExistence type="inferred from homology"/>
<dbReference type="KEGG" id="bhc:JFL75_04245"/>
<dbReference type="SUPFAM" id="SSF51905">
    <property type="entry name" value="FAD/NAD(P)-binding domain"/>
    <property type="match status" value="1"/>
</dbReference>
<dbReference type="EMBL" id="CP067089">
    <property type="protein sequence ID" value="QQO10137.1"/>
    <property type="molecule type" value="Genomic_DNA"/>
</dbReference>
<evidence type="ECO:0000256" key="3">
    <source>
        <dbReference type="ARBA" id="ARBA00022630"/>
    </source>
</evidence>
<dbReference type="Pfam" id="PF02852">
    <property type="entry name" value="Pyr_redox_dim"/>
    <property type="match status" value="1"/>
</dbReference>
<protein>
    <submittedName>
        <fullName evidence="9">FAD-dependent oxidoreductase</fullName>
    </submittedName>
</protein>
<dbReference type="InterPro" id="IPR023753">
    <property type="entry name" value="FAD/NAD-binding_dom"/>
</dbReference>
<feature type="domain" description="FAD/NAD(P)-binding" evidence="8">
    <location>
        <begin position="4"/>
        <end position="289"/>
    </location>
</feature>
<keyword evidence="5" id="KW-0560">Oxidoreductase</keyword>
<sequence>MSERLVVIGGTAAGLSAASKAKRSYPDLAVTVFEKTGYTSYGSCGLPYFIGGIIQNPGDLVTLTPEALRTERGIETFIRHEALSIDRNAKTVTVKNLEDQTIRLVSYDYLVIATGAYPVMPSIPGIDSTGVFHLRSVEDGIAFKAKAGVSKEALIIGGGLIGLEVAEQLSLKGLSVTVLEAAPRILPHLADELAADVTAEMEKHGVAIRCSAQVTEVLRENGEAKGVRTGDGEIYRADCILVSVGVRPNSSLAADAGIETGFLDGIAVDRYMKTSDPSVWACGDCVEMRNLITGEPVYVPAGTTANKQGRIAGSNIAGENAEFKGVLGSQVTKLFGLTVASAGLTEDQARKAGFAPVSSMITKSDRASYYPGSRDAKLRLTFDENTGVLLAAQGAGSESIAGRINVLVAAITAGMTVMQLEELDLVYAPPVAPVYDPILIAASQGIKLVKPKQ</sequence>
<evidence type="ECO:0000256" key="6">
    <source>
        <dbReference type="ARBA" id="ARBA00023284"/>
    </source>
</evidence>
<evidence type="ECO:0000259" key="8">
    <source>
        <dbReference type="Pfam" id="PF07992"/>
    </source>
</evidence>
<dbReference type="AlphaFoldDB" id="A0A7T7XPM3"/>
<organism evidence="9 10">
    <name type="scientific">Breznakiella homolactica</name>
    <dbReference type="NCBI Taxonomy" id="2798577"/>
    <lineage>
        <taxon>Bacteria</taxon>
        <taxon>Pseudomonadati</taxon>
        <taxon>Spirochaetota</taxon>
        <taxon>Spirochaetia</taxon>
        <taxon>Spirochaetales</taxon>
        <taxon>Breznakiellaceae</taxon>
        <taxon>Breznakiella</taxon>
    </lineage>
</organism>
<dbReference type="InterPro" id="IPR036188">
    <property type="entry name" value="FAD/NAD-bd_sf"/>
</dbReference>
<dbReference type="Pfam" id="PF07992">
    <property type="entry name" value="Pyr_redox_2"/>
    <property type="match status" value="1"/>
</dbReference>
<accession>A0A7T7XPM3</accession>
<name>A0A7T7XPM3_9SPIR</name>
<keyword evidence="4" id="KW-0274">FAD</keyword>
<dbReference type="Gene3D" id="3.50.50.60">
    <property type="entry name" value="FAD/NAD(P)-binding domain"/>
    <property type="match status" value="2"/>
</dbReference>
<evidence type="ECO:0000259" key="7">
    <source>
        <dbReference type="Pfam" id="PF02852"/>
    </source>
</evidence>
<evidence type="ECO:0000313" key="10">
    <source>
        <dbReference type="Proteomes" id="UP000595917"/>
    </source>
</evidence>
<evidence type="ECO:0000256" key="4">
    <source>
        <dbReference type="ARBA" id="ARBA00022827"/>
    </source>
</evidence>
<dbReference type="PANTHER" id="PTHR43429:SF1">
    <property type="entry name" value="NAD(P)H SULFUR OXIDOREDUCTASE (COA-DEPENDENT)"/>
    <property type="match status" value="1"/>
</dbReference>
<dbReference type="SUPFAM" id="SSF55424">
    <property type="entry name" value="FAD/NAD-linked reductases, dimerisation (C-terminal) domain"/>
    <property type="match status" value="1"/>
</dbReference>
<dbReference type="PRINTS" id="PR00411">
    <property type="entry name" value="PNDRDTASEI"/>
</dbReference>
<evidence type="ECO:0000256" key="2">
    <source>
        <dbReference type="ARBA" id="ARBA00009130"/>
    </source>
</evidence>
<feature type="domain" description="Pyridine nucleotide-disulphide oxidoreductase dimerisation" evidence="7">
    <location>
        <begin position="333"/>
        <end position="432"/>
    </location>
</feature>
<gene>
    <name evidence="9" type="ORF">JFL75_04245</name>
</gene>
<dbReference type="GO" id="GO:0016491">
    <property type="term" value="F:oxidoreductase activity"/>
    <property type="evidence" value="ECO:0007669"/>
    <property type="project" value="UniProtKB-KW"/>
</dbReference>
<dbReference type="InterPro" id="IPR050260">
    <property type="entry name" value="FAD-bd_OxRdtase"/>
</dbReference>
<keyword evidence="10" id="KW-1185">Reference proteome</keyword>
<dbReference type="RefSeq" id="WP_215627441.1">
    <property type="nucleotide sequence ID" value="NZ_CP067089.2"/>
</dbReference>
<comment type="similarity">
    <text evidence="2">Belongs to the class-III pyridine nucleotide-disulfide oxidoreductase family.</text>
</comment>
<evidence type="ECO:0000256" key="5">
    <source>
        <dbReference type="ARBA" id="ARBA00023002"/>
    </source>
</evidence>
<dbReference type="InterPro" id="IPR016156">
    <property type="entry name" value="FAD/NAD-linked_Rdtase_dimer_sf"/>
</dbReference>